<dbReference type="Gene3D" id="1.10.10.60">
    <property type="entry name" value="Homeodomain-like"/>
    <property type="match status" value="1"/>
</dbReference>
<organism evidence="5 6">
    <name type="scientific">Dactylosporangium darangshiense</name>
    <dbReference type="NCBI Taxonomy" id="579108"/>
    <lineage>
        <taxon>Bacteria</taxon>
        <taxon>Bacillati</taxon>
        <taxon>Actinomycetota</taxon>
        <taxon>Actinomycetes</taxon>
        <taxon>Micromonosporales</taxon>
        <taxon>Micromonosporaceae</taxon>
        <taxon>Dactylosporangium</taxon>
    </lineage>
</organism>
<protein>
    <submittedName>
        <fullName evidence="5">Helix-turn-helix domain-containing protein</fullName>
    </submittedName>
</protein>
<evidence type="ECO:0000256" key="2">
    <source>
        <dbReference type="ARBA" id="ARBA00023125"/>
    </source>
</evidence>
<evidence type="ECO:0000313" key="5">
    <source>
        <dbReference type="EMBL" id="GAA4249187.1"/>
    </source>
</evidence>
<sequence length="313" mass="33882">MTTLYETTDLEVARHALAALYGDLRLTATGTGHRFRISEASVGPIALHHNTFTMRLEVANTPMRAVAIGRVLRGRFVFRSRRHRAEYRAGDVFIVAPPGEPYRSAIEDGDGEGCVIGPELLTRIAGTAPGRSPGALRFTGYEPISARAARFWVDTYAFVRDTVAGTPAATEPLLAGNAARMLVAAALATFPNNALHEPTIEDRHDAHPAALRRAIGYIDDNAGRDICAADIAAAAHVTIRTLQLAFHRHLATTPTAYLRRVRLEHAHRELLAADPATTTVGAVAARWGFANHSRFTAHYRAAFGVAPSATLRQ</sequence>
<dbReference type="PROSITE" id="PS00041">
    <property type="entry name" value="HTH_ARAC_FAMILY_1"/>
    <property type="match status" value="1"/>
</dbReference>
<reference evidence="6" key="1">
    <citation type="journal article" date="2019" name="Int. J. Syst. Evol. Microbiol.">
        <title>The Global Catalogue of Microorganisms (GCM) 10K type strain sequencing project: providing services to taxonomists for standard genome sequencing and annotation.</title>
        <authorList>
            <consortium name="The Broad Institute Genomics Platform"/>
            <consortium name="The Broad Institute Genome Sequencing Center for Infectious Disease"/>
            <person name="Wu L."/>
            <person name="Ma J."/>
        </authorList>
    </citation>
    <scope>NUCLEOTIDE SEQUENCE [LARGE SCALE GENOMIC DNA]</scope>
    <source>
        <strain evidence="6">JCM 17441</strain>
    </source>
</reference>
<evidence type="ECO:0000313" key="6">
    <source>
        <dbReference type="Proteomes" id="UP001500620"/>
    </source>
</evidence>
<dbReference type="InterPro" id="IPR018060">
    <property type="entry name" value="HTH_AraC"/>
</dbReference>
<keyword evidence="2" id="KW-0238">DNA-binding</keyword>
<keyword evidence="6" id="KW-1185">Reference proteome</keyword>
<evidence type="ECO:0000259" key="4">
    <source>
        <dbReference type="PROSITE" id="PS01124"/>
    </source>
</evidence>
<accession>A0ABP8D7Q6</accession>
<dbReference type="PROSITE" id="PS01124">
    <property type="entry name" value="HTH_ARAC_FAMILY_2"/>
    <property type="match status" value="1"/>
</dbReference>
<dbReference type="InterPro" id="IPR018062">
    <property type="entry name" value="HTH_AraC-typ_CS"/>
</dbReference>
<keyword evidence="3" id="KW-0804">Transcription</keyword>
<evidence type="ECO:0000256" key="3">
    <source>
        <dbReference type="ARBA" id="ARBA00023163"/>
    </source>
</evidence>
<feature type="domain" description="HTH araC/xylS-type" evidence="4">
    <location>
        <begin position="212"/>
        <end position="313"/>
    </location>
</feature>
<dbReference type="Proteomes" id="UP001500620">
    <property type="component" value="Unassembled WGS sequence"/>
</dbReference>
<dbReference type="InterPro" id="IPR050204">
    <property type="entry name" value="AraC_XylS_family_regulators"/>
</dbReference>
<dbReference type="Pfam" id="PF12833">
    <property type="entry name" value="HTH_18"/>
    <property type="match status" value="1"/>
</dbReference>
<dbReference type="SMART" id="SM00342">
    <property type="entry name" value="HTH_ARAC"/>
    <property type="match status" value="1"/>
</dbReference>
<comment type="caution">
    <text evidence="5">The sequence shown here is derived from an EMBL/GenBank/DDBJ whole genome shotgun (WGS) entry which is preliminary data.</text>
</comment>
<dbReference type="RefSeq" id="WP_345127473.1">
    <property type="nucleotide sequence ID" value="NZ_BAABAT010000007.1"/>
</dbReference>
<dbReference type="PANTHER" id="PTHR46796:SF12">
    <property type="entry name" value="HTH-TYPE DNA-BINDING TRANSCRIPTIONAL ACTIVATOR EUTR"/>
    <property type="match status" value="1"/>
</dbReference>
<proteinExistence type="predicted"/>
<dbReference type="InterPro" id="IPR009057">
    <property type="entry name" value="Homeodomain-like_sf"/>
</dbReference>
<dbReference type="PANTHER" id="PTHR46796">
    <property type="entry name" value="HTH-TYPE TRANSCRIPTIONAL ACTIVATOR RHAS-RELATED"/>
    <property type="match status" value="1"/>
</dbReference>
<evidence type="ECO:0000256" key="1">
    <source>
        <dbReference type="ARBA" id="ARBA00023015"/>
    </source>
</evidence>
<gene>
    <name evidence="5" type="ORF">GCM10022255_032140</name>
</gene>
<keyword evidence="1" id="KW-0805">Transcription regulation</keyword>
<dbReference type="SUPFAM" id="SSF46689">
    <property type="entry name" value="Homeodomain-like"/>
    <property type="match status" value="2"/>
</dbReference>
<name>A0ABP8D7Q6_9ACTN</name>
<dbReference type="EMBL" id="BAABAT010000007">
    <property type="protein sequence ID" value="GAA4249187.1"/>
    <property type="molecule type" value="Genomic_DNA"/>
</dbReference>